<reference evidence="1" key="1">
    <citation type="submission" date="2021-01" db="UniProtKB">
        <authorList>
            <consortium name="EnsemblPlants"/>
        </authorList>
    </citation>
    <scope>IDENTIFICATION</scope>
</reference>
<dbReference type="InterPro" id="IPR035985">
    <property type="entry name" value="Ubiquitin-activating_enz"/>
</dbReference>
<evidence type="ECO:0000313" key="1">
    <source>
        <dbReference type="EnsemblPlants" id="Kaladp0732s0001.1.v1.1"/>
    </source>
</evidence>
<protein>
    <submittedName>
        <fullName evidence="1">Uncharacterized protein</fullName>
    </submittedName>
</protein>
<dbReference type="Proteomes" id="UP000594263">
    <property type="component" value="Unplaced"/>
</dbReference>
<name>A0A7N0VHB7_KALFE</name>
<dbReference type="SUPFAM" id="SSF69572">
    <property type="entry name" value="Activating enzymes of the ubiquitin-like proteins"/>
    <property type="match status" value="1"/>
</dbReference>
<dbReference type="Gramene" id="Kaladp0732s0001.1.v1.1">
    <property type="protein sequence ID" value="Kaladp0732s0001.1.v1.1"/>
    <property type="gene ID" value="Kaladp0732s0001.v1.1"/>
</dbReference>
<keyword evidence="2" id="KW-1185">Reference proteome</keyword>
<dbReference type="EnsemblPlants" id="Kaladp0732s0001.1.v1.1">
    <property type="protein sequence ID" value="Kaladp0732s0001.1.v1.1"/>
    <property type="gene ID" value="Kaladp0732s0001.v1.1"/>
</dbReference>
<proteinExistence type="predicted"/>
<organism evidence="1 2">
    <name type="scientific">Kalanchoe fedtschenkoi</name>
    <name type="common">Lavender scallops</name>
    <name type="synonym">South American air plant</name>
    <dbReference type="NCBI Taxonomy" id="63787"/>
    <lineage>
        <taxon>Eukaryota</taxon>
        <taxon>Viridiplantae</taxon>
        <taxon>Streptophyta</taxon>
        <taxon>Embryophyta</taxon>
        <taxon>Tracheophyta</taxon>
        <taxon>Spermatophyta</taxon>
        <taxon>Magnoliopsida</taxon>
        <taxon>eudicotyledons</taxon>
        <taxon>Gunneridae</taxon>
        <taxon>Pentapetalae</taxon>
        <taxon>Saxifragales</taxon>
        <taxon>Crassulaceae</taxon>
        <taxon>Kalanchoe</taxon>
    </lineage>
</organism>
<accession>A0A7N0VHB7</accession>
<dbReference type="GO" id="GO:0008641">
    <property type="term" value="F:ubiquitin-like modifier activating enzyme activity"/>
    <property type="evidence" value="ECO:0007669"/>
    <property type="project" value="InterPro"/>
</dbReference>
<sequence>MASFGGQVSRSRDLDKLLLRPGHLVGPDFDPGTDLREGLKEFVKILVVGAGGLGCELLKDLAQILRSPLVRELSLKRSLESESNTVQMAISREWDKCDLGEASLSRNVLDSLSWDSRNDGRPW</sequence>
<evidence type="ECO:0000313" key="2">
    <source>
        <dbReference type="Proteomes" id="UP000594263"/>
    </source>
</evidence>
<dbReference type="AlphaFoldDB" id="A0A7N0VHB7"/>